<dbReference type="RefSeq" id="XP_010756830.1">
    <property type="nucleotide sequence ID" value="XM_010758528.1"/>
</dbReference>
<keyword evidence="3" id="KW-1185">Reference proteome</keyword>
<accession>C1G2Q3</accession>
<evidence type="ECO:0000256" key="1">
    <source>
        <dbReference type="SAM" id="MobiDB-lite"/>
    </source>
</evidence>
<dbReference type="GeneID" id="22580927"/>
<feature type="region of interest" description="Disordered" evidence="1">
    <location>
        <begin position="1"/>
        <end position="129"/>
    </location>
</feature>
<dbReference type="OrthoDB" id="4160836at2759"/>
<feature type="compositionally biased region" description="Low complexity" evidence="1">
    <location>
        <begin position="43"/>
        <end position="56"/>
    </location>
</feature>
<gene>
    <name evidence="2" type="ORF">PADG_01219</name>
</gene>
<feature type="compositionally biased region" description="Gly residues" evidence="1">
    <location>
        <begin position="310"/>
        <end position="321"/>
    </location>
</feature>
<dbReference type="EMBL" id="KN275958">
    <property type="protein sequence ID" value="EEH45069.2"/>
    <property type="molecule type" value="Genomic_DNA"/>
</dbReference>
<dbReference type="KEGG" id="pbn:PADG_01219"/>
<dbReference type="InParanoid" id="C1G2Q3"/>
<evidence type="ECO:0000313" key="2">
    <source>
        <dbReference type="EMBL" id="EEH45069.2"/>
    </source>
</evidence>
<dbReference type="HOGENOM" id="CLU_029857_1_0_1"/>
<name>C1G2Q3_PARBD</name>
<dbReference type="OMA" id="PYLEMFT"/>
<feature type="compositionally biased region" description="Basic and acidic residues" evidence="1">
    <location>
        <begin position="282"/>
        <end position="296"/>
    </location>
</feature>
<proteinExistence type="predicted"/>
<feature type="compositionally biased region" description="Polar residues" evidence="1">
    <location>
        <begin position="57"/>
        <end position="82"/>
    </location>
</feature>
<feature type="compositionally biased region" description="Polar residues" evidence="1">
    <location>
        <begin position="1"/>
        <end position="11"/>
    </location>
</feature>
<dbReference type="Proteomes" id="UP000001628">
    <property type="component" value="Unassembled WGS sequence"/>
</dbReference>
<dbReference type="eggNOG" id="ENOG502S1V6">
    <property type="taxonomic scope" value="Eukaryota"/>
</dbReference>
<dbReference type="AlphaFoldDB" id="C1G2Q3"/>
<reference evidence="2 3" key="1">
    <citation type="journal article" date="2011" name="PLoS Genet.">
        <title>Comparative genomic analysis of human fungal pathogens causing paracoccidioidomycosis.</title>
        <authorList>
            <person name="Desjardins C.A."/>
            <person name="Champion M.D."/>
            <person name="Holder J.W."/>
            <person name="Muszewska A."/>
            <person name="Goldberg J."/>
            <person name="Bailao A.M."/>
            <person name="Brigido M.M."/>
            <person name="Ferreira M.E."/>
            <person name="Garcia A.M."/>
            <person name="Grynberg M."/>
            <person name="Gujja S."/>
            <person name="Heiman D.I."/>
            <person name="Henn M.R."/>
            <person name="Kodira C.D."/>
            <person name="Leon-Narvaez H."/>
            <person name="Longo L.V."/>
            <person name="Ma L.J."/>
            <person name="Malavazi I."/>
            <person name="Matsuo A.L."/>
            <person name="Morais F.V."/>
            <person name="Pereira M."/>
            <person name="Rodriguez-Brito S."/>
            <person name="Sakthikumar S."/>
            <person name="Salem-Izacc S.M."/>
            <person name="Sykes S.M."/>
            <person name="Teixeira M.M."/>
            <person name="Vallejo M.C."/>
            <person name="Walter M.E."/>
            <person name="Yandava C."/>
            <person name="Young S."/>
            <person name="Zeng Q."/>
            <person name="Zucker J."/>
            <person name="Felipe M.S."/>
            <person name="Goldman G.H."/>
            <person name="Haas B.J."/>
            <person name="McEwen J.G."/>
            <person name="Nino-Vega G."/>
            <person name="Puccia R."/>
            <person name="San-Blas G."/>
            <person name="Soares C.M."/>
            <person name="Birren B.W."/>
            <person name="Cuomo C.A."/>
        </authorList>
    </citation>
    <scope>NUCLEOTIDE SEQUENCE [LARGE SCALE GENOMIC DNA]</scope>
    <source>
        <strain evidence="2 3">Pb18</strain>
    </source>
</reference>
<organism evidence="2 3">
    <name type="scientific">Paracoccidioides brasiliensis (strain Pb18)</name>
    <dbReference type="NCBI Taxonomy" id="502780"/>
    <lineage>
        <taxon>Eukaryota</taxon>
        <taxon>Fungi</taxon>
        <taxon>Dikarya</taxon>
        <taxon>Ascomycota</taxon>
        <taxon>Pezizomycotina</taxon>
        <taxon>Eurotiomycetes</taxon>
        <taxon>Eurotiomycetidae</taxon>
        <taxon>Onygenales</taxon>
        <taxon>Ajellomycetaceae</taxon>
        <taxon>Paracoccidioides</taxon>
    </lineage>
</organism>
<feature type="compositionally biased region" description="Basic and acidic residues" evidence="1">
    <location>
        <begin position="213"/>
        <end position="239"/>
    </location>
</feature>
<evidence type="ECO:0000313" key="3">
    <source>
        <dbReference type="Proteomes" id="UP000001628"/>
    </source>
</evidence>
<dbReference type="VEuPathDB" id="FungiDB:PADG_01219"/>
<sequence length="754" mass="81091">MLHTSSNTDMRQNPLIPSPLPTPPHADASAFMLDSPAKRRRSNSSSAIAVNASNTAQQPQTNGNDLQPPQRPSRASFQSPTRASLARSHPDVLSRVMSRSPAKTAQLRPVSRGREKGSGVGGGTEDGWLGIRASGPQSLLSTSAIATSTATATIVADLPIRQPSINPSLSPRHRSSVPVPPVAQPLSKPSQPPRLPISSEPWAQFSALRPGTRAHDNLDKESGLVKEASEDIVSGERRTRSSSSPGQLNGEPELPPTPTELGLERLPNRPRGLLSSSSPSYRQEKKRERTLRDGAKKPSPLRPRDTVPAGDGGGNGDGDGNGVRSPHFLFPEEEVPDEPGEKQKLRNALAAQLARLKGDIAKIEYESQRYEIPDDYPAPDEESIRNLIELLTTSNPSCAPPPPSPPFLPPLSSVLSSLLPFSSGRFIPSIELAAPPPSPPPNNPFALQQPADLTPYLTLFAPLSLTAHTATTSSARNLSTSTQETHSSSPLITQTHHLTLSAPSPFPSHLFQIPISLQTNPETQTVISISTPTELQSTDPKQAGIISSGPNIPAPLSSWLTARLSNPLLQRDISGLCWGVSRYWEADISRAKIWVQLEELRDRISTQKSPSSQQAKYSKTKSYSTHTLLPHLGRTSFLFSTIPQKPRSSIHPSTPTPQLLVICPLTLDLWTSEPQLEPDISVSVPKSTSASSSMASKKVEKEAKRVFASFMKSGGESGNRKRKGGHGYAAEIDGDAELLVRAVEGVVWVVFGVV</sequence>
<feature type="compositionally biased region" description="Low complexity" evidence="1">
    <location>
        <begin position="268"/>
        <end position="280"/>
    </location>
</feature>
<dbReference type="STRING" id="502780.C1G2Q3"/>
<feature type="region of interest" description="Disordered" evidence="1">
    <location>
        <begin position="211"/>
        <end position="344"/>
    </location>
</feature>
<protein>
    <submittedName>
        <fullName evidence="2">Uncharacterized protein</fullName>
    </submittedName>
</protein>
<feature type="region of interest" description="Disordered" evidence="1">
    <location>
        <begin position="165"/>
        <end position="198"/>
    </location>
</feature>